<dbReference type="Proteomes" id="UP001519343">
    <property type="component" value="Unassembled WGS sequence"/>
</dbReference>
<sequence length="65" mass="7519">MEMERKYRDCKICGEHIAEITTDKRNSHSKLTYFRNADVLTIARSDIYYCKNCANSPGSQSVNLK</sequence>
<proteinExistence type="predicted"/>
<reference evidence="1 2" key="1">
    <citation type="submission" date="2021-03" db="EMBL/GenBank/DDBJ databases">
        <title>Genomic Encyclopedia of Type Strains, Phase IV (KMG-IV): sequencing the most valuable type-strain genomes for metagenomic binning, comparative biology and taxonomic classification.</title>
        <authorList>
            <person name="Goeker M."/>
        </authorList>
    </citation>
    <scope>NUCLEOTIDE SEQUENCE [LARGE SCALE GENOMIC DNA]</scope>
    <source>
        <strain evidence="1 2">DSM 24738</strain>
    </source>
</reference>
<evidence type="ECO:0000313" key="1">
    <source>
        <dbReference type="EMBL" id="MBP1930836.1"/>
    </source>
</evidence>
<name>A0ABS4GKP1_9BACL</name>
<comment type="caution">
    <text evidence="1">The sequence shown here is derived from an EMBL/GenBank/DDBJ whole genome shotgun (WGS) entry which is preliminary data.</text>
</comment>
<organism evidence="1 2">
    <name type="scientific">Ammoniphilus resinae</name>
    <dbReference type="NCBI Taxonomy" id="861532"/>
    <lineage>
        <taxon>Bacteria</taxon>
        <taxon>Bacillati</taxon>
        <taxon>Bacillota</taxon>
        <taxon>Bacilli</taxon>
        <taxon>Bacillales</taxon>
        <taxon>Paenibacillaceae</taxon>
        <taxon>Aneurinibacillus group</taxon>
        <taxon>Ammoniphilus</taxon>
    </lineage>
</organism>
<evidence type="ECO:0000313" key="2">
    <source>
        <dbReference type="Proteomes" id="UP001519343"/>
    </source>
</evidence>
<accession>A0ABS4GKP1</accession>
<gene>
    <name evidence="1" type="ORF">J2Z37_000833</name>
</gene>
<protein>
    <submittedName>
        <fullName evidence="1">Uncharacterized protein</fullName>
    </submittedName>
</protein>
<keyword evidence="2" id="KW-1185">Reference proteome</keyword>
<dbReference type="EMBL" id="JAGGKT010000002">
    <property type="protein sequence ID" value="MBP1930836.1"/>
    <property type="molecule type" value="Genomic_DNA"/>
</dbReference>